<protein>
    <submittedName>
        <fullName evidence="2">Uncharacterized protein</fullName>
    </submittedName>
</protein>
<feature type="region of interest" description="Disordered" evidence="1">
    <location>
        <begin position="170"/>
        <end position="206"/>
    </location>
</feature>
<feature type="region of interest" description="Disordered" evidence="1">
    <location>
        <begin position="235"/>
        <end position="276"/>
    </location>
</feature>
<feature type="compositionally biased region" description="Basic and acidic residues" evidence="1">
    <location>
        <begin position="257"/>
        <end position="267"/>
    </location>
</feature>
<proteinExistence type="predicted"/>
<feature type="compositionally biased region" description="Basic residues" evidence="1">
    <location>
        <begin position="519"/>
        <end position="533"/>
    </location>
</feature>
<dbReference type="EMBL" id="CADCXV010000226">
    <property type="protein sequence ID" value="CAB0028993.1"/>
    <property type="molecule type" value="Genomic_DNA"/>
</dbReference>
<name>A0A6H5HZE4_9HYME</name>
<evidence type="ECO:0000313" key="3">
    <source>
        <dbReference type="Proteomes" id="UP000479190"/>
    </source>
</evidence>
<keyword evidence="3" id="KW-1185">Reference proteome</keyword>
<organism evidence="2 3">
    <name type="scientific">Trichogramma brassicae</name>
    <dbReference type="NCBI Taxonomy" id="86971"/>
    <lineage>
        <taxon>Eukaryota</taxon>
        <taxon>Metazoa</taxon>
        <taxon>Ecdysozoa</taxon>
        <taxon>Arthropoda</taxon>
        <taxon>Hexapoda</taxon>
        <taxon>Insecta</taxon>
        <taxon>Pterygota</taxon>
        <taxon>Neoptera</taxon>
        <taxon>Endopterygota</taxon>
        <taxon>Hymenoptera</taxon>
        <taxon>Apocrita</taxon>
        <taxon>Proctotrupomorpha</taxon>
        <taxon>Chalcidoidea</taxon>
        <taxon>Trichogrammatidae</taxon>
        <taxon>Trichogramma</taxon>
    </lineage>
</organism>
<evidence type="ECO:0000256" key="1">
    <source>
        <dbReference type="SAM" id="MobiDB-lite"/>
    </source>
</evidence>
<sequence length="548" mass="60802">MLSIAVTGRFHLGQQQHIIRVGLCVASLSRLWFGGVSAISTHMRGKEPPPPVDIPYRLWTPLSTSVTRLCVPRDASILRLRRSSSIQSTSGGAIPRSSASRHATPPAGKIRSNDLEDQSSNNGPYDVDRRIAGLRASPRQETKTQQSHGNRVPIVFSFLNTHHRTHRRSCHVTSHAGSALCSSRPSLGSGATSGTRTESSGSPTYRRCCQPRLQRISDLELFALSTSPGTLPKKCAGTLTARSHQDPSDPVCSLSPGRRELTEESSRASRQPTPPRKLCVSAIRRARARERTVTTGTALYHGSHDGRYTIRRILRKKMFPPVSTPTCASHPIKDSVWTDAVSSMVRPARPRCESARRAKVTDTCPRQSEHLRVTTLQYNLNSTYTSLATPPLSIASRPTVTTTRASASQPVALTHAHLASPQTNDLHIERTYKRVPNHEEISTYSPHKTNARYVSHTTNIRQRGYPRLCSIKQSKDESSASQKWPRHRPERTPRRPSMANGRSSRPIRIADDCITNKAPTKKRPPPRSTRTPRQRVNPRAYKSPDPIN</sequence>
<reference evidence="2 3" key="1">
    <citation type="submission" date="2020-02" db="EMBL/GenBank/DDBJ databases">
        <authorList>
            <person name="Ferguson B K."/>
        </authorList>
    </citation>
    <scope>NUCLEOTIDE SEQUENCE [LARGE SCALE GENOMIC DNA]</scope>
</reference>
<feature type="region of interest" description="Disordered" evidence="1">
    <location>
        <begin position="464"/>
        <end position="548"/>
    </location>
</feature>
<accession>A0A6H5HZE4</accession>
<gene>
    <name evidence="2" type="ORF">TBRA_LOCUS1097</name>
</gene>
<dbReference type="Proteomes" id="UP000479190">
    <property type="component" value="Unassembled WGS sequence"/>
</dbReference>
<dbReference type="AlphaFoldDB" id="A0A6H5HZE4"/>
<feature type="compositionally biased region" description="Polar residues" evidence="1">
    <location>
        <begin position="171"/>
        <end position="203"/>
    </location>
</feature>
<evidence type="ECO:0000313" key="2">
    <source>
        <dbReference type="EMBL" id="CAB0028993.1"/>
    </source>
</evidence>
<feature type="region of interest" description="Disordered" evidence="1">
    <location>
        <begin position="86"/>
        <end position="128"/>
    </location>
</feature>